<dbReference type="PANTHER" id="PTHR42743">
    <property type="entry name" value="AMINO-ACID AMINOTRANSFERASE"/>
    <property type="match status" value="1"/>
</dbReference>
<proteinExistence type="inferred from homology"/>
<dbReference type="FunFam" id="3.30.470.10:FF:000010">
    <property type="entry name" value="Branched-chain-amino-acid aminotransferase-like protein 1"/>
    <property type="match status" value="1"/>
</dbReference>
<keyword evidence="5" id="KW-1185">Reference proteome</keyword>
<accession>A0A1Z5K0X6</accession>
<sequence>MTDPTSTKVTIIHCWSAPRSRSTALLYSFEARDDCCALDEPLYRQWMIDNPQIPRPYRKEMIEGAPGWEKEQPALSERLQKAISSSHRVIFCKHMAKHAPQFDFNQYPETETVRHKHVLLIRDPVAVLSSWKQSSEVHGEDIPTASEIGLLDLLQIHAKVSDTAVVLNSDDLVQNPPHVLNELCDSLNIPYTEQMMRWKNGPHECDGPWAPWWYHQVHQSVSWNESNEIETRYRTVPVEFQPCLQVSYAAYQYFMTLQKQPVIPFEYEDPRNAQLLVYIGTSGRGGRLIPRNQAGVSPWDSSVQGGDAVWEGIRVYRGKLLHLDQHLRRLLNSAKALGFQQIHTKDQITQAIFQTLAANGMRDGAHMRLTLTRGEKYSSSMNPVFNVYGTTLIVLAEWKPTQGRTTYDNVKGVSLISASQRRNSPNTVDSKIHHNNLINNILPKIQANLANCADAIMLDVDGYVAETNATNLFLVDQEGVLVTPSPDHCLPGITRNTVLELARELNFHIQERRVSLAEFHFAEEVFTTGTMGEVTPVTCIDGRVIGSGVRGPITTRLQDVYQTLPERDDYATAIPAFY</sequence>
<protein>
    <recommendedName>
        <fullName evidence="6">Branched-chain amino acid aminotransferase</fullName>
    </recommendedName>
</protein>
<dbReference type="Gene3D" id="3.40.50.300">
    <property type="entry name" value="P-loop containing nucleotide triphosphate hydrolases"/>
    <property type="match status" value="1"/>
</dbReference>
<dbReference type="AlphaFoldDB" id="A0A1Z5K0X6"/>
<evidence type="ECO:0000313" key="5">
    <source>
        <dbReference type="Proteomes" id="UP000198406"/>
    </source>
</evidence>
<comment type="cofactor">
    <cofactor evidence="1">
        <name>pyridoxal 5'-phosphate</name>
        <dbReference type="ChEBI" id="CHEBI:597326"/>
    </cofactor>
</comment>
<dbReference type="Pfam" id="PF19798">
    <property type="entry name" value="Sulfotransfer_5"/>
    <property type="match status" value="1"/>
</dbReference>
<dbReference type="FunFam" id="3.20.10.10:FF:000002">
    <property type="entry name" value="D-alanine aminotransferase"/>
    <property type="match status" value="1"/>
</dbReference>
<dbReference type="InterPro" id="IPR001544">
    <property type="entry name" value="Aminotrans_IV"/>
</dbReference>
<evidence type="ECO:0008006" key="6">
    <source>
        <dbReference type="Google" id="ProtNLM"/>
    </source>
</evidence>
<dbReference type="InterPro" id="IPR043131">
    <property type="entry name" value="BCAT-like_N"/>
</dbReference>
<reference evidence="4 5" key="1">
    <citation type="journal article" date="2015" name="Plant Cell">
        <title>Oil accumulation by the oleaginous diatom Fistulifera solaris as revealed by the genome and transcriptome.</title>
        <authorList>
            <person name="Tanaka T."/>
            <person name="Maeda Y."/>
            <person name="Veluchamy A."/>
            <person name="Tanaka M."/>
            <person name="Abida H."/>
            <person name="Marechal E."/>
            <person name="Bowler C."/>
            <person name="Muto M."/>
            <person name="Sunaga Y."/>
            <person name="Tanaka M."/>
            <person name="Yoshino T."/>
            <person name="Taniguchi T."/>
            <person name="Fukuda Y."/>
            <person name="Nemoto M."/>
            <person name="Matsumoto M."/>
            <person name="Wong P.S."/>
            <person name="Aburatani S."/>
            <person name="Fujibuchi W."/>
        </authorList>
    </citation>
    <scope>NUCLEOTIDE SEQUENCE [LARGE SCALE GENOMIC DNA]</scope>
    <source>
        <strain evidence="4 5">JPCC DA0580</strain>
    </source>
</reference>
<dbReference type="GO" id="GO:0008652">
    <property type="term" value="P:amino acid biosynthetic process"/>
    <property type="evidence" value="ECO:0007669"/>
    <property type="project" value="UniProtKB-ARBA"/>
</dbReference>
<dbReference type="EMBL" id="BDSP01000140">
    <property type="protein sequence ID" value="GAX19792.1"/>
    <property type="molecule type" value="Genomic_DNA"/>
</dbReference>
<dbReference type="SUPFAM" id="SSF52540">
    <property type="entry name" value="P-loop containing nucleoside triphosphate hydrolases"/>
    <property type="match status" value="1"/>
</dbReference>
<name>A0A1Z5K0X6_FISSO</name>
<dbReference type="GO" id="GO:0046394">
    <property type="term" value="P:carboxylic acid biosynthetic process"/>
    <property type="evidence" value="ECO:0007669"/>
    <property type="project" value="UniProtKB-ARBA"/>
</dbReference>
<dbReference type="Proteomes" id="UP000198406">
    <property type="component" value="Unassembled WGS sequence"/>
</dbReference>
<evidence type="ECO:0000313" key="4">
    <source>
        <dbReference type="EMBL" id="GAX19792.1"/>
    </source>
</evidence>
<dbReference type="PANTHER" id="PTHR42743:SF11">
    <property type="entry name" value="AMINODEOXYCHORISMATE LYASE"/>
    <property type="match status" value="1"/>
</dbReference>
<dbReference type="InterPro" id="IPR027417">
    <property type="entry name" value="P-loop_NTPase"/>
</dbReference>
<gene>
    <name evidence="4" type="ORF">FisN_11Lh347</name>
</gene>
<dbReference type="OrthoDB" id="187274at2759"/>
<keyword evidence="3" id="KW-0663">Pyridoxal phosphate</keyword>
<dbReference type="InParanoid" id="A0A1Z5K0X6"/>
<organism evidence="4 5">
    <name type="scientific">Fistulifera solaris</name>
    <name type="common">Oleaginous diatom</name>
    <dbReference type="NCBI Taxonomy" id="1519565"/>
    <lineage>
        <taxon>Eukaryota</taxon>
        <taxon>Sar</taxon>
        <taxon>Stramenopiles</taxon>
        <taxon>Ochrophyta</taxon>
        <taxon>Bacillariophyta</taxon>
        <taxon>Bacillariophyceae</taxon>
        <taxon>Bacillariophycidae</taxon>
        <taxon>Naviculales</taxon>
        <taxon>Naviculaceae</taxon>
        <taxon>Fistulifera</taxon>
    </lineage>
</organism>
<dbReference type="GO" id="GO:0003824">
    <property type="term" value="F:catalytic activity"/>
    <property type="evidence" value="ECO:0007669"/>
    <property type="project" value="InterPro"/>
</dbReference>
<dbReference type="InterPro" id="IPR036038">
    <property type="entry name" value="Aminotransferase-like"/>
</dbReference>
<comment type="caution">
    <text evidence="4">The sequence shown here is derived from an EMBL/GenBank/DDBJ whole genome shotgun (WGS) entry which is preliminary data.</text>
</comment>
<evidence type="ECO:0000256" key="2">
    <source>
        <dbReference type="ARBA" id="ARBA00009320"/>
    </source>
</evidence>
<dbReference type="InterPro" id="IPR043132">
    <property type="entry name" value="BCAT-like_C"/>
</dbReference>
<dbReference type="Pfam" id="PF01063">
    <property type="entry name" value="Aminotran_4"/>
    <property type="match status" value="1"/>
</dbReference>
<comment type="similarity">
    <text evidence="2">Belongs to the class-IV pyridoxal-phosphate-dependent aminotransferase family.</text>
</comment>
<evidence type="ECO:0000256" key="3">
    <source>
        <dbReference type="ARBA" id="ARBA00022898"/>
    </source>
</evidence>
<dbReference type="SUPFAM" id="SSF56752">
    <property type="entry name" value="D-aminoacid aminotransferase-like PLP-dependent enzymes"/>
    <property type="match status" value="1"/>
</dbReference>
<dbReference type="Gene3D" id="3.30.470.10">
    <property type="match status" value="1"/>
</dbReference>
<evidence type="ECO:0000256" key="1">
    <source>
        <dbReference type="ARBA" id="ARBA00001933"/>
    </source>
</evidence>
<dbReference type="InterPro" id="IPR050571">
    <property type="entry name" value="Class-IV_PLP-Dep_Aminotrnsfr"/>
</dbReference>
<dbReference type="Gene3D" id="3.20.10.10">
    <property type="entry name" value="D-amino Acid Aminotransferase, subunit A, domain 2"/>
    <property type="match status" value="1"/>
</dbReference>